<proteinExistence type="predicted"/>
<evidence type="ECO:0000256" key="1">
    <source>
        <dbReference type="ARBA" id="ARBA00022491"/>
    </source>
</evidence>
<comment type="caution">
    <text evidence="7">The sequence shown here is derived from an EMBL/GenBank/DDBJ whole genome shotgun (WGS) entry which is preliminary data.</text>
</comment>
<dbReference type="Pfam" id="PF00440">
    <property type="entry name" value="TetR_N"/>
    <property type="match status" value="1"/>
</dbReference>
<name>A0A2P7S346_9HYPH</name>
<dbReference type="Gene3D" id="1.10.357.10">
    <property type="entry name" value="Tetracycline Repressor, domain 2"/>
    <property type="match status" value="1"/>
</dbReference>
<feature type="DNA-binding region" description="H-T-H motif" evidence="5">
    <location>
        <begin position="33"/>
        <end position="52"/>
    </location>
</feature>
<accession>A0A2P7S346</accession>
<dbReference type="OrthoDB" id="9779746at2"/>
<dbReference type="InterPro" id="IPR036271">
    <property type="entry name" value="Tet_transcr_reg_TetR-rel_C_sf"/>
</dbReference>
<evidence type="ECO:0000259" key="6">
    <source>
        <dbReference type="PROSITE" id="PS50977"/>
    </source>
</evidence>
<dbReference type="RefSeq" id="WP_106726495.1">
    <property type="nucleotide sequence ID" value="NZ_PXYL01000016.1"/>
</dbReference>
<dbReference type="Pfam" id="PF17932">
    <property type="entry name" value="TetR_C_24"/>
    <property type="match status" value="1"/>
</dbReference>
<feature type="domain" description="HTH tetR-type" evidence="6">
    <location>
        <begin position="10"/>
        <end position="70"/>
    </location>
</feature>
<dbReference type="InterPro" id="IPR001647">
    <property type="entry name" value="HTH_TetR"/>
</dbReference>
<dbReference type="PRINTS" id="PR00455">
    <property type="entry name" value="HTHTETR"/>
</dbReference>
<evidence type="ECO:0000313" key="8">
    <source>
        <dbReference type="Proteomes" id="UP000240653"/>
    </source>
</evidence>
<evidence type="ECO:0000256" key="5">
    <source>
        <dbReference type="PROSITE-ProRule" id="PRU00335"/>
    </source>
</evidence>
<dbReference type="Gene3D" id="1.10.10.60">
    <property type="entry name" value="Homeodomain-like"/>
    <property type="match status" value="1"/>
</dbReference>
<keyword evidence="8" id="KW-1185">Reference proteome</keyword>
<dbReference type="PROSITE" id="PS50977">
    <property type="entry name" value="HTH_TETR_2"/>
    <property type="match status" value="1"/>
</dbReference>
<dbReference type="AlphaFoldDB" id="A0A2P7S346"/>
<evidence type="ECO:0000256" key="4">
    <source>
        <dbReference type="ARBA" id="ARBA00023163"/>
    </source>
</evidence>
<keyword evidence="2" id="KW-0805">Transcription regulation</keyword>
<dbReference type="EMBL" id="PXYL01000016">
    <property type="protein sequence ID" value="PSJ56900.1"/>
    <property type="molecule type" value="Genomic_DNA"/>
</dbReference>
<gene>
    <name evidence="7" type="ORF">C7I85_23770</name>
</gene>
<dbReference type="PANTHER" id="PTHR30055">
    <property type="entry name" value="HTH-TYPE TRANSCRIPTIONAL REGULATOR RUTR"/>
    <property type="match status" value="1"/>
</dbReference>
<dbReference type="GO" id="GO:0000976">
    <property type="term" value="F:transcription cis-regulatory region binding"/>
    <property type="evidence" value="ECO:0007669"/>
    <property type="project" value="TreeGrafter"/>
</dbReference>
<dbReference type="SUPFAM" id="SSF46689">
    <property type="entry name" value="Homeodomain-like"/>
    <property type="match status" value="1"/>
</dbReference>
<protein>
    <recommendedName>
        <fullName evidence="6">HTH tetR-type domain-containing protein</fullName>
    </recommendedName>
</protein>
<dbReference type="Proteomes" id="UP000240653">
    <property type="component" value="Unassembled WGS sequence"/>
</dbReference>
<dbReference type="InterPro" id="IPR050109">
    <property type="entry name" value="HTH-type_TetR-like_transc_reg"/>
</dbReference>
<evidence type="ECO:0000256" key="2">
    <source>
        <dbReference type="ARBA" id="ARBA00023015"/>
    </source>
</evidence>
<organism evidence="7 8">
    <name type="scientific">Pseudaminobacter soli</name>
    <name type="common">ex Li et al. 2025</name>
    <dbReference type="NCBI Taxonomy" id="1295366"/>
    <lineage>
        <taxon>Bacteria</taxon>
        <taxon>Pseudomonadati</taxon>
        <taxon>Pseudomonadota</taxon>
        <taxon>Alphaproteobacteria</taxon>
        <taxon>Hyphomicrobiales</taxon>
        <taxon>Phyllobacteriaceae</taxon>
        <taxon>Pseudaminobacter</taxon>
    </lineage>
</organism>
<dbReference type="SUPFAM" id="SSF48498">
    <property type="entry name" value="Tetracyclin repressor-like, C-terminal domain"/>
    <property type="match status" value="1"/>
</dbReference>
<keyword evidence="1" id="KW-0678">Repressor</keyword>
<evidence type="ECO:0000313" key="7">
    <source>
        <dbReference type="EMBL" id="PSJ56900.1"/>
    </source>
</evidence>
<reference evidence="7 8" key="1">
    <citation type="submission" date="2018-03" db="EMBL/GenBank/DDBJ databases">
        <title>The draft genome of Mesorhizobium soli JCM 19897.</title>
        <authorList>
            <person name="Li L."/>
            <person name="Liu L."/>
            <person name="Liang L."/>
            <person name="Wang T."/>
            <person name="Zhang X."/>
        </authorList>
    </citation>
    <scope>NUCLEOTIDE SEQUENCE [LARGE SCALE GENOMIC DNA]</scope>
    <source>
        <strain evidence="7 8">JCM 19897</strain>
    </source>
</reference>
<dbReference type="PANTHER" id="PTHR30055:SF175">
    <property type="entry name" value="HTH-TYPE TRANSCRIPTIONAL REPRESSOR KSTR2"/>
    <property type="match status" value="1"/>
</dbReference>
<dbReference type="GO" id="GO:0003700">
    <property type="term" value="F:DNA-binding transcription factor activity"/>
    <property type="evidence" value="ECO:0007669"/>
    <property type="project" value="TreeGrafter"/>
</dbReference>
<sequence length="220" mass="24708">MARTRSPDFEEKRAFIRDRCAHLFAAKGYANTSLGDIAEACDMVKSAVYHYHKSKEAMLMAIVLGHIEDVRVGTEKALAKGTTPQERFEILVSTLIDIYTRFREQQTVLNNDRNFLSRQSKRKVHTAEKKLIDMTAEVISQVNPRLKTGAEVRNVVTMLFFGMVNWTYTWYRSDGPINPTELAALISQICLGGIGSTDPVLVEGNRLEAAPASMIEVEQP</sequence>
<dbReference type="InterPro" id="IPR009057">
    <property type="entry name" value="Homeodomain-like_sf"/>
</dbReference>
<keyword evidence="3 5" id="KW-0238">DNA-binding</keyword>
<evidence type="ECO:0000256" key="3">
    <source>
        <dbReference type="ARBA" id="ARBA00023125"/>
    </source>
</evidence>
<keyword evidence="4" id="KW-0804">Transcription</keyword>
<dbReference type="InterPro" id="IPR041490">
    <property type="entry name" value="KstR2_TetR_C"/>
</dbReference>